<proteinExistence type="predicted"/>
<evidence type="ECO:0000313" key="2">
    <source>
        <dbReference type="EMBL" id="KAJ7757941.1"/>
    </source>
</evidence>
<dbReference type="EMBL" id="JARKIB010000043">
    <property type="protein sequence ID" value="KAJ7757941.1"/>
    <property type="molecule type" value="Genomic_DNA"/>
</dbReference>
<keyword evidence="3" id="KW-1185">Reference proteome</keyword>
<feature type="compositionally biased region" description="Low complexity" evidence="1">
    <location>
        <begin position="119"/>
        <end position="130"/>
    </location>
</feature>
<evidence type="ECO:0000256" key="1">
    <source>
        <dbReference type="SAM" id="MobiDB-lite"/>
    </source>
</evidence>
<gene>
    <name evidence="2" type="ORF">B0H16DRAFT_1721070</name>
</gene>
<reference evidence="2" key="1">
    <citation type="submission" date="2023-03" db="EMBL/GenBank/DDBJ databases">
        <title>Massive genome expansion in bonnet fungi (Mycena s.s.) driven by repeated elements and novel gene families across ecological guilds.</title>
        <authorList>
            <consortium name="Lawrence Berkeley National Laboratory"/>
            <person name="Harder C.B."/>
            <person name="Miyauchi S."/>
            <person name="Viragh M."/>
            <person name="Kuo A."/>
            <person name="Thoen E."/>
            <person name="Andreopoulos B."/>
            <person name="Lu D."/>
            <person name="Skrede I."/>
            <person name="Drula E."/>
            <person name="Henrissat B."/>
            <person name="Morin E."/>
            <person name="Kohler A."/>
            <person name="Barry K."/>
            <person name="LaButti K."/>
            <person name="Morin E."/>
            <person name="Salamov A."/>
            <person name="Lipzen A."/>
            <person name="Mereny Z."/>
            <person name="Hegedus B."/>
            <person name="Baldrian P."/>
            <person name="Stursova M."/>
            <person name="Weitz H."/>
            <person name="Taylor A."/>
            <person name="Grigoriev I.V."/>
            <person name="Nagy L.G."/>
            <person name="Martin F."/>
            <person name="Kauserud H."/>
        </authorList>
    </citation>
    <scope>NUCLEOTIDE SEQUENCE</scope>
    <source>
        <strain evidence="2">CBHHK182m</strain>
    </source>
</reference>
<feature type="compositionally biased region" description="Low complexity" evidence="1">
    <location>
        <begin position="54"/>
        <end position="71"/>
    </location>
</feature>
<feature type="compositionally biased region" description="Low complexity" evidence="1">
    <location>
        <begin position="88"/>
        <end position="110"/>
    </location>
</feature>
<protein>
    <submittedName>
        <fullName evidence="2">Uncharacterized protein</fullName>
    </submittedName>
</protein>
<sequence>MPVHIVAHAHTTRTLLPPRAHAAALHPYAVDVSARGWRRGRFQSAAWRSCARTASPMPTPRARSPPASRAPSPTPFLPTTPRTPPARVPGAARVQPRAARTVDATVATPRIARGTAVGPASARAHSPPASRARRRLGCVGRGRLHIARAPDSGFVSPESALTNPVLASWGPPSAARTAAIATHLHAAPTRPAVATRASWAVGAVVVVFNPRRGVRVRAVPAHLRLPPVRSRTVARRPTCTPPASRRAHALSHLRTTQTALAVVPCRELARTSPPFAPPSTPPLT</sequence>
<dbReference type="AlphaFoldDB" id="A0AAD7J7J9"/>
<feature type="compositionally biased region" description="Pro residues" evidence="1">
    <location>
        <begin position="72"/>
        <end position="87"/>
    </location>
</feature>
<accession>A0AAD7J7J9</accession>
<dbReference type="Proteomes" id="UP001215598">
    <property type="component" value="Unassembled WGS sequence"/>
</dbReference>
<feature type="region of interest" description="Disordered" evidence="1">
    <location>
        <begin position="51"/>
        <end position="131"/>
    </location>
</feature>
<evidence type="ECO:0000313" key="3">
    <source>
        <dbReference type="Proteomes" id="UP001215598"/>
    </source>
</evidence>
<name>A0AAD7J7J9_9AGAR</name>
<comment type="caution">
    <text evidence="2">The sequence shown here is derived from an EMBL/GenBank/DDBJ whole genome shotgun (WGS) entry which is preliminary data.</text>
</comment>
<organism evidence="2 3">
    <name type="scientific">Mycena metata</name>
    <dbReference type="NCBI Taxonomy" id="1033252"/>
    <lineage>
        <taxon>Eukaryota</taxon>
        <taxon>Fungi</taxon>
        <taxon>Dikarya</taxon>
        <taxon>Basidiomycota</taxon>
        <taxon>Agaricomycotina</taxon>
        <taxon>Agaricomycetes</taxon>
        <taxon>Agaricomycetidae</taxon>
        <taxon>Agaricales</taxon>
        <taxon>Marasmiineae</taxon>
        <taxon>Mycenaceae</taxon>
        <taxon>Mycena</taxon>
    </lineage>
</organism>